<dbReference type="SUPFAM" id="SSF117281">
    <property type="entry name" value="Kelch motif"/>
    <property type="match status" value="1"/>
</dbReference>
<keyword evidence="3" id="KW-1185">Reference proteome</keyword>
<organism evidence="2 3">
    <name type="scientific">Paragonimus westermani</name>
    <dbReference type="NCBI Taxonomy" id="34504"/>
    <lineage>
        <taxon>Eukaryota</taxon>
        <taxon>Metazoa</taxon>
        <taxon>Spiralia</taxon>
        <taxon>Lophotrochozoa</taxon>
        <taxon>Platyhelminthes</taxon>
        <taxon>Trematoda</taxon>
        <taxon>Digenea</taxon>
        <taxon>Plagiorchiida</taxon>
        <taxon>Troglotremata</taxon>
        <taxon>Troglotrematidae</taxon>
        <taxon>Paragonimus</taxon>
    </lineage>
</organism>
<dbReference type="Pfam" id="PF01344">
    <property type="entry name" value="Kelch_1"/>
    <property type="match status" value="1"/>
</dbReference>
<name>A0A8T0DFY0_9TREM</name>
<dbReference type="Proteomes" id="UP000699462">
    <property type="component" value="Unassembled WGS sequence"/>
</dbReference>
<protein>
    <recommendedName>
        <fullName evidence="4">Kelch domain-containing protein 9</fullName>
    </recommendedName>
</protein>
<comment type="caution">
    <text evidence="2">The sequence shown here is derived from an EMBL/GenBank/DDBJ whole genome shotgun (WGS) entry which is preliminary data.</text>
</comment>
<evidence type="ECO:0000313" key="3">
    <source>
        <dbReference type="Proteomes" id="UP000699462"/>
    </source>
</evidence>
<dbReference type="InterPro" id="IPR006652">
    <property type="entry name" value="Kelch_1"/>
</dbReference>
<sequence>MRSPLQWEIISESNSPHLQDHAGAIVGDFLYIHGGLNSCRTSNRTPSNGFYKIQVSPKVGTWCKLTSIDSPVLSQHTCLGVFGRYLVFIGGWNGQTRVPYVYTYDTESNKWLPPAVAEPLLKGFPSGAGLSAHTSISMQPNESKNSFSALIIGREGSLRTQRKSGNIYLLYGFLSSGTDTTARYTYVAADSKLSASSRSYHTSTTLSPNLLVNVGGRRDRVVEILSWSRAKQCRESNWPSTLEYPPARCSVVTDLLREVRQNYIATTKLSATQSGWRGHAAIPGDGGIFISSGEGFNALVRDPLDSAFVLNYHDGRTDGVLYNVGKLTHPRAYGVSCVHATDGIGWFHGGIGSGGKTQNSLLRLDRVEPTEES</sequence>
<evidence type="ECO:0000313" key="2">
    <source>
        <dbReference type="EMBL" id="KAF8565838.1"/>
    </source>
</evidence>
<dbReference type="GO" id="GO:0030332">
    <property type="term" value="F:cyclin binding"/>
    <property type="evidence" value="ECO:0007669"/>
    <property type="project" value="TreeGrafter"/>
</dbReference>
<dbReference type="AlphaFoldDB" id="A0A8T0DFY0"/>
<evidence type="ECO:0008006" key="4">
    <source>
        <dbReference type="Google" id="ProtNLM"/>
    </source>
</evidence>
<dbReference type="OrthoDB" id="10251809at2759"/>
<gene>
    <name evidence="2" type="ORF">P879_01846</name>
</gene>
<dbReference type="EMBL" id="JTDF01006017">
    <property type="protein sequence ID" value="KAF8565838.1"/>
    <property type="molecule type" value="Genomic_DNA"/>
</dbReference>
<dbReference type="InterPro" id="IPR015915">
    <property type="entry name" value="Kelch-typ_b-propeller"/>
</dbReference>
<proteinExistence type="predicted"/>
<reference evidence="2 3" key="1">
    <citation type="submission" date="2019-07" db="EMBL/GenBank/DDBJ databases">
        <title>Annotation for the trematode Paragonimus westermani.</title>
        <authorList>
            <person name="Choi Y.-J."/>
        </authorList>
    </citation>
    <scope>NUCLEOTIDE SEQUENCE [LARGE SCALE GENOMIC DNA]</scope>
    <source>
        <strain evidence="2">180907_Pwestermani</strain>
    </source>
</reference>
<evidence type="ECO:0000256" key="1">
    <source>
        <dbReference type="ARBA" id="ARBA00022441"/>
    </source>
</evidence>
<keyword evidence="1" id="KW-0880">Kelch repeat</keyword>
<dbReference type="Gene3D" id="2.120.10.80">
    <property type="entry name" value="Kelch-type beta propeller"/>
    <property type="match status" value="1"/>
</dbReference>
<dbReference type="PANTHER" id="PTHR47196">
    <property type="entry name" value="KELCH DOMAIN-CONTAINING PROTEIN 9"/>
    <property type="match status" value="1"/>
</dbReference>
<dbReference type="PANTHER" id="PTHR47196:SF1">
    <property type="entry name" value="KELCH DOMAIN-CONTAINING PROTEIN 9"/>
    <property type="match status" value="1"/>
</dbReference>
<dbReference type="InterPro" id="IPR042941">
    <property type="entry name" value="KLDC9"/>
</dbReference>
<accession>A0A8T0DFY0</accession>